<accession>A0A166AED3</accession>
<keyword evidence="3" id="KW-0732">Signal</keyword>
<evidence type="ECO:0000256" key="1">
    <source>
        <dbReference type="SAM" id="MobiDB-lite"/>
    </source>
</evidence>
<organism evidence="4 5">
    <name type="scientific">Sistotremastrum suecicum HHB10207 ss-3</name>
    <dbReference type="NCBI Taxonomy" id="1314776"/>
    <lineage>
        <taxon>Eukaryota</taxon>
        <taxon>Fungi</taxon>
        <taxon>Dikarya</taxon>
        <taxon>Basidiomycota</taxon>
        <taxon>Agaricomycotina</taxon>
        <taxon>Agaricomycetes</taxon>
        <taxon>Sistotremastrales</taxon>
        <taxon>Sistotremastraceae</taxon>
        <taxon>Sistotremastrum</taxon>
    </lineage>
</organism>
<keyword evidence="2" id="KW-1133">Transmembrane helix</keyword>
<feature type="compositionally biased region" description="Basic and acidic residues" evidence="1">
    <location>
        <begin position="348"/>
        <end position="359"/>
    </location>
</feature>
<keyword evidence="2" id="KW-0812">Transmembrane</keyword>
<dbReference type="EMBL" id="KV428146">
    <property type="protein sequence ID" value="KZT35242.1"/>
    <property type="molecule type" value="Genomic_DNA"/>
</dbReference>
<sequence length="494" mass="52568">MSISNRMPWKTANALIQLIWLARLPTAVIGQQFAFTWGFNTWTNTSLPQCQPLQLFVGVDAGTVKPSPPYYLLAYEVNGSTSLSSLGSDISNMYWTAQQSQGSQLVLAMLDDAGNSGGILNGTYTIGQGSNNCSAPATPKTDFSVSTNASTSLDTCSAIEISIKGGTPPYTISIIEENAVAPYNTTLSTNDDTYLWVNNLFPGVTIILAASDSAGAWGKNTELITLTGNSNTHCSYTSTASNSSSSGNNSSSSTSHSGMGAIIAGVIIGIAAFAILGWFFIYRRRRRRHSQGGWDLNAFPGRKKNIERSPSFAFHPMPSDAELTPFELPPSGQSHQREGSGVGYPVDPSERNSYTDEPPRTSPRAGYFGVADSANTSTLHYPPSNYSPYDKGRAAGTSRPTSSLHPSSSGGTLFTRNPDASASTASSQNAVDKRRQMMENSATSSTVGQRPVYQHADAGSISSPDIEEVEEIPPAYPGPNSSRRAGDTSPDERS</sequence>
<dbReference type="OrthoDB" id="2527908at2759"/>
<reference evidence="4 5" key="1">
    <citation type="journal article" date="2016" name="Mol. Biol. Evol.">
        <title>Comparative Genomics of Early-Diverging Mushroom-Forming Fungi Provides Insights into the Origins of Lignocellulose Decay Capabilities.</title>
        <authorList>
            <person name="Nagy L.G."/>
            <person name="Riley R."/>
            <person name="Tritt A."/>
            <person name="Adam C."/>
            <person name="Daum C."/>
            <person name="Floudas D."/>
            <person name="Sun H."/>
            <person name="Yadav J.S."/>
            <person name="Pangilinan J."/>
            <person name="Larsson K.H."/>
            <person name="Matsuura K."/>
            <person name="Barry K."/>
            <person name="Labutti K."/>
            <person name="Kuo R."/>
            <person name="Ohm R.A."/>
            <person name="Bhattacharya S.S."/>
            <person name="Shirouzu T."/>
            <person name="Yoshinaga Y."/>
            <person name="Martin F.M."/>
            <person name="Grigoriev I.V."/>
            <person name="Hibbett D.S."/>
        </authorList>
    </citation>
    <scope>NUCLEOTIDE SEQUENCE [LARGE SCALE GENOMIC DNA]</scope>
    <source>
        <strain evidence="4 5">HHB10207 ss-3</strain>
    </source>
</reference>
<feature type="region of interest" description="Disordered" evidence="1">
    <location>
        <begin position="308"/>
        <end position="494"/>
    </location>
</feature>
<keyword evidence="2" id="KW-0472">Membrane</keyword>
<dbReference type="Proteomes" id="UP000076798">
    <property type="component" value="Unassembled WGS sequence"/>
</dbReference>
<feature type="compositionally biased region" description="Polar residues" evidence="1">
    <location>
        <begin position="414"/>
        <end position="430"/>
    </location>
</feature>
<gene>
    <name evidence="4" type="ORF">SISSUDRAFT_1064622</name>
</gene>
<feature type="transmembrane region" description="Helical" evidence="2">
    <location>
        <begin position="258"/>
        <end position="281"/>
    </location>
</feature>
<evidence type="ECO:0000313" key="5">
    <source>
        <dbReference type="Proteomes" id="UP000076798"/>
    </source>
</evidence>
<feature type="compositionally biased region" description="Basic and acidic residues" evidence="1">
    <location>
        <begin position="484"/>
        <end position="494"/>
    </location>
</feature>
<keyword evidence="5" id="KW-1185">Reference proteome</keyword>
<dbReference type="AlphaFoldDB" id="A0A166AED3"/>
<feature type="compositionally biased region" description="Polar residues" evidence="1">
    <location>
        <begin position="373"/>
        <end position="387"/>
    </location>
</feature>
<proteinExistence type="predicted"/>
<feature type="compositionally biased region" description="Low complexity" evidence="1">
    <location>
        <begin position="398"/>
        <end position="413"/>
    </location>
</feature>
<name>A0A166AED3_9AGAM</name>
<evidence type="ECO:0000256" key="3">
    <source>
        <dbReference type="SAM" id="SignalP"/>
    </source>
</evidence>
<evidence type="ECO:0000256" key="2">
    <source>
        <dbReference type="SAM" id="Phobius"/>
    </source>
</evidence>
<protein>
    <recommendedName>
        <fullName evidence="6">Mid2 domain-containing protein</fullName>
    </recommendedName>
</protein>
<feature type="compositionally biased region" description="Polar residues" evidence="1">
    <location>
        <begin position="438"/>
        <end position="448"/>
    </location>
</feature>
<feature type="signal peptide" evidence="3">
    <location>
        <begin position="1"/>
        <end position="30"/>
    </location>
</feature>
<feature type="chain" id="PRO_5007870578" description="Mid2 domain-containing protein" evidence="3">
    <location>
        <begin position="31"/>
        <end position="494"/>
    </location>
</feature>
<evidence type="ECO:0000313" key="4">
    <source>
        <dbReference type="EMBL" id="KZT35242.1"/>
    </source>
</evidence>
<evidence type="ECO:0008006" key="6">
    <source>
        <dbReference type="Google" id="ProtNLM"/>
    </source>
</evidence>